<dbReference type="PANTHER" id="PTHR34856:SF2">
    <property type="entry name" value="PROTEIN NRFD"/>
    <property type="match status" value="1"/>
</dbReference>
<feature type="transmembrane region" description="Helical" evidence="7">
    <location>
        <begin position="283"/>
        <end position="301"/>
    </location>
</feature>
<proteinExistence type="inferred from homology"/>
<keyword evidence="3" id="KW-1003">Cell membrane</keyword>
<feature type="transmembrane region" description="Helical" evidence="7">
    <location>
        <begin position="242"/>
        <end position="263"/>
    </location>
</feature>
<dbReference type="InterPro" id="IPR005614">
    <property type="entry name" value="NrfD-like"/>
</dbReference>
<evidence type="ECO:0000256" key="6">
    <source>
        <dbReference type="ARBA" id="ARBA00023136"/>
    </source>
</evidence>
<evidence type="ECO:0000313" key="8">
    <source>
        <dbReference type="EMBL" id="HHS48727.1"/>
    </source>
</evidence>
<reference evidence="8" key="1">
    <citation type="journal article" date="2020" name="mSystems">
        <title>Genome- and Community-Level Interaction Insights into Carbon Utilization and Element Cycling Functions of Hydrothermarchaeota in Hydrothermal Sediment.</title>
        <authorList>
            <person name="Zhou Z."/>
            <person name="Liu Y."/>
            <person name="Xu W."/>
            <person name="Pan J."/>
            <person name="Luo Z.H."/>
            <person name="Li M."/>
        </authorList>
    </citation>
    <scope>NUCLEOTIDE SEQUENCE [LARGE SCALE GENOMIC DNA]</scope>
    <source>
        <strain evidence="8">SpSt-1135</strain>
    </source>
</reference>
<dbReference type="AlphaFoldDB" id="A0A7C6E825"/>
<dbReference type="PANTHER" id="PTHR34856">
    <property type="entry name" value="PROTEIN NRFD"/>
    <property type="match status" value="1"/>
</dbReference>
<evidence type="ECO:0008006" key="9">
    <source>
        <dbReference type="Google" id="ProtNLM"/>
    </source>
</evidence>
<protein>
    <recommendedName>
        <fullName evidence="9">Polysulfide reductase</fullName>
    </recommendedName>
</protein>
<gene>
    <name evidence="8" type="ORF">ENM99_02560</name>
</gene>
<keyword evidence="4 7" id="KW-0812">Transmembrane</keyword>
<evidence type="ECO:0000256" key="7">
    <source>
        <dbReference type="SAM" id="Phobius"/>
    </source>
</evidence>
<feature type="transmembrane region" description="Helical" evidence="7">
    <location>
        <begin position="196"/>
        <end position="221"/>
    </location>
</feature>
<evidence type="ECO:0000256" key="2">
    <source>
        <dbReference type="ARBA" id="ARBA00008929"/>
    </source>
</evidence>
<dbReference type="Proteomes" id="UP000886400">
    <property type="component" value="Unassembled WGS sequence"/>
</dbReference>
<feature type="transmembrane region" description="Helical" evidence="7">
    <location>
        <begin position="308"/>
        <end position="326"/>
    </location>
</feature>
<evidence type="ECO:0000256" key="3">
    <source>
        <dbReference type="ARBA" id="ARBA00022475"/>
    </source>
</evidence>
<feature type="transmembrane region" description="Helical" evidence="7">
    <location>
        <begin position="357"/>
        <end position="374"/>
    </location>
</feature>
<name>A0A7C6E825_DESAE</name>
<feature type="transmembrane region" description="Helical" evidence="7">
    <location>
        <begin position="162"/>
        <end position="184"/>
    </location>
</feature>
<organism evidence="8">
    <name type="scientific">Desulfurella acetivorans</name>
    <dbReference type="NCBI Taxonomy" id="33002"/>
    <lineage>
        <taxon>Bacteria</taxon>
        <taxon>Pseudomonadati</taxon>
        <taxon>Campylobacterota</taxon>
        <taxon>Desulfurellia</taxon>
        <taxon>Desulfurellales</taxon>
        <taxon>Desulfurellaceae</taxon>
        <taxon>Desulfurella</taxon>
    </lineage>
</organism>
<keyword evidence="6 7" id="KW-0472">Membrane</keyword>
<accession>A0A7C6E825</accession>
<comment type="similarity">
    <text evidence="2">Belongs to the NrfD family.</text>
</comment>
<feature type="transmembrane region" description="Helical" evidence="7">
    <location>
        <begin position="133"/>
        <end position="155"/>
    </location>
</feature>
<sequence>MKIGSDVAGKPLVDGWAILFFVMAAIGLYGMAHVFFYGQEHSYGVTRYVSWGLLIIGYSFLVGITTGLSLLVIMSHLFGLKHVQLMERKLILLALTTLLGGFYVIFWDLGGPFKLHILRFVVNLLPPHIESPIWWMSVLYALELPIIIIEIYLIFTKNHKWLLPIAIVSFLVGISAYSNMGFVFSANVARPFWFGAYIPIFFILSSLGLGAGFGLILCYFTKRLVPALQEKLSSVSSVLERTLFLVVLAMMFFTVWRFGTALYSYQPEVAGAAMALLWGKLSFNFWFFQILLGLIVPFFMLIKKPSNVGALIAAILVIIGIFFERYNTIVAGQLVSVNSVYYNKIFYVDYTPSLPEISLFISALGIAGLLYLIGDRILNKKFAQEVTEAEESSH</sequence>
<dbReference type="GO" id="GO:0005886">
    <property type="term" value="C:plasma membrane"/>
    <property type="evidence" value="ECO:0007669"/>
    <property type="project" value="UniProtKB-SubCell"/>
</dbReference>
<dbReference type="InterPro" id="IPR052049">
    <property type="entry name" value="Electron_transfer_protein"/>
</dbReference>
<comment type="caution">
    <text evidence="8">The sequence shown here is derived from an EMBL/GenBank/DDBJ whole genome shotgun (WGS) entry which is preliminary data.</text>
</comment>
<dbReference type="Pfam" id="PF03916">
    <property type="entry name" value="NrfD"/>
    <property type="match status" value="1"/>
</dbReference>
<feature type="transmembrane region" description="Helical" evidence="7">
    <location>
        <begin position="48"/>
        <end position="78"/>
    </location>
</feature>
<keyword evidence="5 7" id="KW-1133">Transmembrane helix</keyword>
<evidence type="ECO:0000256" key="1">
    <source>
        <dbReference type="ARBA" id="ARBA00004651"/>
    </source>
</evidence>
<evidence type="ECO:0000256" key="5">
    <source>
        <dbReference type="ARBA" id="ARBA00022989"/>
    </source>
</evidence>
<comment type="subcellular location">
    <subcellularLocation>
        <location evidence="1">Cell membrane</location>
        <topology evidence="1">Multi-pass membrane protein</topology>
    </subcellularLocation>
</comment>
<feature type="transmembrane region" description="Helical" evidence="7">
    <location>
        <begin position="12"/>
        <end position="36"/>
    </location>
</feature>
<dbReference type="Gene3D" id="1.20.1630.10">
    <property type="entry name" value="Formate dehydrogenase/DMSO reductase domain"/>
    <property type="match status" value="1"/>
</dbReference>
<evidence type="ECO:0000256" key="4">
    <source>
        <dbReference type="ARBA" id="ARBA00022692"/>
    </source>
</evidence>
<dbReference type="EMBL" id="DRZX01000124">
    <property type="protein sequence ID" value="HHS48727.1"/>
    <property type="molecule type" value="Genomic_DNA"/>
</dbReference>
<feature type="transmembrane region" description="Helical" evidence="7">
    <location>
        <begin position="90"/>
        <end position="113"/>
    </location>
</feature>